<protein>
    <recommendedName>
        <fullName evidence="1">CMP/dCMP-type deaminase domain-containing protein</fullName>
    </recommendedName>
</protein>
<dbReference type="RefSeq" id="WP_349545928.1">
    <property type="nucleotide sequence ID" value="NZ_JAOALG010000003.1"/>
</dbReference>
<evidence type="ECO:0000313" key="2">
    <source>
        <dbReference type="EMBL" id="MEQ5844329.1"/>
    </source>
</evidence>
<dbReference type="Gene3D" id="3.40.140.10">
    <property type="entry name" value="Cytidine Deaminase, domain 2"/>
    <property type="match status" value="1"/>
</dbReference>
<dbReference type="Proteomes" id="UP001469089">
    <property type="component" value="Unassembled WGS sequence"/>
</dbReference>
<evidence type="ECO:0000313" key="3">
    <source>
        <dbReference type="Proteomes" id="UP001469089"/>
    </source>
</evidence>
<sequence length="210" mass="22567">MSIYDDYLKKALRHLFDHWMDERVGLVAAALIDSGKDVYATSVLNPDGTWKHAERNALEQFEATYGKPGPSAVMLSTLSPCVRAAGSGDAYGDQKNAARRQDESCSALLKQHGITTIGFGTLDNEDARDNSSYTDLGFNVIDIRDRIVLAACKALNDTFPAYIEAEARGETGCVALKEQLLGSLLCPKTIFERGADCGASIKGSPESGGV</sequence>
<dbReference type="SUPFAM" id="SSF53927">
    <property type="entry name" value="Cytidine deaminase-like"/>
    <property type="match status" value="1"/>
</dbReference>
<dbReference type="EMBL" id="JAOALG010000003">
    <property type="protein sequence ID" value="MEQ5844329.1"/>
    <property type="molecule type" value="Genomic_DNA"/>
</dbReference>
<reference evidence="2 3" key="1">
    <citation type="journal article" date="2024" name="Chem. Sci.">
        <title>Discovery of a lagriamide polyketide by integrated genome mining, isotopic labeling, and untargeted metabolomics.</title>
        <authorList>
            <person name="Fergusson C.H."/>
            <person name="Saulog J."/>
            <person name="Paulo B.S."/>
            <person name="Wilson D.M."/>
            <person name="Liu D.Y."/>
            <person name="Morehouse N.J."/>
            <person name="Waterworth S."/>
            <person name="Barkei J."/>
            <person name="Gray C.A."/>
            <person name="Kwan J.C."/>
            <person name="Eustaquio A.S."/>
            <person name="Linington R.G."/>
        </authorList>
    </citation>
    <scope>NUCLEOTIDE SEQUENCE [LARGE SCALE GENOMIC DNA]</scope>
    <source>
        <strain evidence="2 3">RL17-338-BIF-B</strain>
    </source>
</reference>
<geneLocation type="plasmid" evidence="2">
    <name>pl1</name>
</geneLocation>
<keyword evidence="2" id="KW-0614">Plasmid</keyword>
<accession>A0ABV1LYF8</accession>
<dbReference type="InterPro" id="IPR002125">
    <property type="entry name" value="CMP_dCMP_dom"/>
</dbReference>
<keyword evidence="3" id="KW-1185">Reference proteome</keyword>
<proteinExistence type="predicted"/>
<dbReference type="Pfam" id="PF00383">
    <property type="entry name" value="dCMP_cyt_deam_1"/>
    <property type="match status" value="1"/>
</dbReference>
<organism evidence="2 3">
    <name type="scientific">Paraburkholderia acidicola</name>
    <dbReference type="NCBI Taxonomy" id="1912599"/>
    <lineage>
        <taxon>Bacteria</taxon>
        <taxon>Pseudomonadati</taxon>
        <taxon>Pseudomonadota</taxon>
        <taxon>Betaproteobacteria</taxon>
        <taxon>Burkholderiales</taxon>
        <taxon>Burkholderiaceae</taxon>
        <taxon>Paraburkholderia</taxon>
    </lineage>
</organism>
<comment type="caution">
    <text evidence="2">The sequence shown here is derived from an EMBL/GenBank/DDBJ whole genome shotgun (WGS) entry which is preliminary data.</text>
</comment>
<feature type="domain" description="CMP/dCMP-type deaminase" evidence="1">
    <location>
        <begin position="5"/>
        <end position="120"/>
    </location>
</feature>
<evidence type="ECO:0000259" key="1">
    <source>
        <dbReference type="Pfam" id="PF00383"/>
    </source>
</evidence>
<name>A0ABV1LYF8_9BURK</name>
<dbReference type="InterPro" id="IPR016193">
    <property type="entry name" value="Cytidine_deaminase-like"/>
</dbReference>
<gene>
    <name evidence="2" type="ORF">N0A02_33245</name>
</gene>